<proteinExistence type="inferred from homology"/>
<name>A0ABP8CZX2_9ACTN</name>
<feature type="compositionally biased region" description="Low complexity" evidence="4">
    <location>
        <begin position="77"/>
        <end position="96"/>
    </location>
</feature>
<gene>
    <name evidence="6" type="ORF">GCM10022255_012660</name>
</gene>
<dbReference type="Pfam" id="PF13365">
    <property type="entry name" value="Trypsin_2"/>
    <property type="match status" value="1"/>
</dbReference>
<evidence type="ECO:0008006" key="8">
    <source>
        <dbReference type="Google" id="ProtNLM"/>
    </source>
</evidence>
<sequence length="301" mass="28861">MRPAGKPAPSAHQWAGPEVTVIGERPADEPAPAADDDKGPGAPVALTRRDLAIGVGAVVLAIVVTAVLAFRAGGSGDPAPAARPSAGASPSASGPPTTAQIYAAVAPSVVSIESTEPGGIATGTGVVASADGNILTAFHVVKGATAVKVRFADGTESTAEVAGSNPKIDIAVLTPANLPDVLVPAVLGNSGRLAVGNDVVAIGNQLGLTSSATAGVISGLNRTAANPDGTRLTGLIQFDAAVNPGSSGGPLVNARGETIGIVVALANPTSAGTFVGIGFAVPIGAALGAGGNGDGVPGPEQ</sequence>
<keyword evidence="5" id="KW-1133">Transmembrane helix</keyword>
<dbReference type="RefSeq" id="WP_345122202.1">
    <property type="nucleotide sequence ID" value="NZ_BAABAT010000002.1"/>
</dbReference>
<dbReference type="PANTHER" id="PTHR43343:SF3">
    <property type="entry name" value="PROTEASE DO-LIKE 8, CHLOROPLASTIC"/>
    <property type="match status" value="1"/>
</dbReference>
<organism evidence="6 7">
    <name type="scientific">Dactylosporangium darangshiense</name>
    <dbReference type="NCBI Taxonomy" id="579108"/>
    <lineage>
        <taxon>Bacteria</taxon>
        <taxon>Bacillati</taxon>
        <taxon>Actinomycetota</taxon>
        <taxon>Actinomycetes</taxon>
        <taxon>Micromonosporales</taxon>
        <taxon>Micromonosporaceae</taxon>
        <taxon>Dactylosporangium</taxon>
    </lineage>
</organism>
<reference evidence="7" key="1">
    <citation type="journal article" date="2019" name="Int. J. Syst. Evol. Microbiol.">
        <title>The Global Catalogue of Microorganisms (GCM) 10K type strain sequencing project: providing services to taxonomists for standard genome sequencing and annotation.</title>
        <authorList>
            <consortium name="The Broad Institute Genomics Platform"/>
            <consortium name="The Broad Institute Genome Sequencing Center for Infectious Disease"/>
            <person name="Wu L."/>
            <person name="Ma J."/>
        </authorList>
    </citation>
    <scope>NUCLEOTIDE SEQUENCE [LARGE SCALE GENOMIC DNA]</scope>
    <source>
        <strain evidence="7">JCM 17441</strain>
    </source>
</reference>
<keyword evidence="3" id="KW-0378">Hydrolase</keyword>
<dbReference type="SUPFAM" id="SSF50494">
    <property type="entry name" value="Trypsin-like serine proteases"/>
    <property type="match status" value="1"/>
</dbReference>
<dbReference type="PRINTS" id="PR00834">
    <property type="entry name" value="PROTEASES2C"/>
</dbReference>
<feature type="region of interest" description="Disordered" evidence="4">
    <location>
        <begin position="1"/>
        <end position="42"/>
    </location>
</feature>
<evidence type="ECO:0000313" key="6">
    <source>
        <dbReference type="EMBL" id="GAA4245410.1"/>
    </source>
</evidence>
<keyword evidence="5" id="KW-0812">Transmembrane</keyword>
<dbReference type="Proteomes" id="UP001500620">
    <property type="component" value="Unassembled WGS sequence"/>
</dbReference>
<feature type="transmembrane region" description="Helical" evidence="5">
    <location>
        <begin position="51"/>
        <end position="70"/>
    </location>
</feature>
<accession>A0ABP8CZX2</accession>
<evidence type="ECO:0000256" key="1">
    <source>
        <dbReference type="ARBA" id="ARBA00010541"/>
    </source>
</evidence>
<protein>
    <recommendedName>
        <fullName evidence="8">Trypsin-like serine protease</fullName>
    </recommendedName>
</protein>
<evidence type="ECO:0000256" key="3">
    <source>
        <dbReference type="ARBA" id="ARBA00022801"/>
    </source>
</evidence>
<evidence type="ECO:0000256" key="5">
    <source>
        <dbReference type="SAM" id="Phobius"/>
    </source>
</evidence>
<comment type="similarity">
    <text evidence="1">Belongs to the peptidase S1C family.</text>
</comment>
<dbReference type="InterPro" id="IPR043504">
    <property type="entry name" value="Peptidase_S1_PA_chymotrypsin"/>
</dbReference>
<dbReference type="InterPro" id="IPR009003">
    <property type="entry name" value="Peptidase_S1_PA"/>
</dbReference>
<feature type="region of interest" description="Disordered" evidence="4">
    <location>
        <begin position="75"/>
        <end position="96"/>
    </location>
</feature>
<dbReference type="EMBL" id="BAABAT010000002">
    <property type="protein sequence ID" value="GAA4245410.1"/>
    <property type="molecule type" value="Genomic_DNA"/>
</dbReference>
<evidence type="ECO:0000256" key="4">
    <source>
        <dbReference type="SAM" id="MobiDB-lite"/>
    </source>
</evidence>
<comment type="caution">
    <text evidence="6">The sequence shown here is derived from an EMBL/GenBank/DDBJ whole genome shotgun (WGS) entry which is preliminary data.</text>
</comment>
<keyword evidence="2" id="KW-0645">Protease</keyword>
<dbReference type="PANTHER" id="PTHR43343">
    <property type="entry name" value="PEPTIDASE S12"/>
    <property type="match status" value="1"/>
</dbReference>
<keyword evidence="7" id="KW-1185">Reference proteome</keyword>
<evidence type="ECO:0000256" key="2">
    <source>
        <dbReference type="ARBA" id="ARBA00022670"/>
    </source>
</evidence>
<evidence type="ECO:0000313" key="7">
    <source>
        <dbReference type="Proteomes" id="UP001500620"/>
    </source>
</evidence>
<dbReference type="InterPro" id="IPR051201">
    <property type="entry name" value="Chloro_Bact_Ser_Proteases"/>
</dbReference>
<dbReference type="Gene3D" id="2.40.10.10">
    <property type="entry name" value="Trypsin-like serine proteases"/>
    <property type="match status" value="2"/>
</dbReference>
<keyword evidence="5" id="KW-0472">Membrane</keyword>
<dbReference type="InterPro" id="IPR001940">
    <property type="entry name" value="Peptidase_S1C"/>
</dbReference>